<organism evidence="1 2">
    <name type="scientific">Nitzschia inconspicua</name>
    <dbReference type="NCBI Taxonomy" id="303405"/>
    <lineage>
        <taxon>Eukaryota</taxon>
        <taxon>Sar</taxon>
        <taxon>Stramenopiles</taxon>
        <taxon>Ochrophyta</taxon>
        <taxon>Bacillariophyta</taxon>
        <taxon>Bacillariophyceae</taxon>
        <taxon>Bacillariophycidae</taxon>
        <taxon>Bacillariales</taxon>
        <taxon>Bacillariaceae</taxon>
        <taxon>Nitzschia</taxon>
    </lineage>
</organism>
<proteinExistence type="predicted"/>
<dbReference type="AlphaFoldDB" id="A0A9K3KAP4"/>
<dbReference type="OrthoDB" id="46356at2759"/>
<protein>
    <submittedName>
        <fullName evidence="1">Uncharacterized protein</fullName>
    </submittedName>
</protein>
<evidence type="ECO:0000313" key="1">
    <source>
        <dbReference type="EMBL" id="KAG7340232.1"/>
    </source>
</evidence>
<comment type="caution">
    <text evidence="1">The sequence shown here is derived from an EMBL/GenBank/DDBJ whole genome shotgun (WGS) entry which is preliminary data.</text>
</comment>
<dbReference type="Proteomes" id="UP000693970">
    <property type="component" value="Unassembled WGS sequence"/>
</dbReference>
<gene>
    <name evidence="1" type="ORF">IV203_023775</name>
</gene>
<keyword evidence="2" id="KW-1185">Reference proteome</keyword>
<reference evidence="1" key="1">
    <citation type="journal article" date="2021" name="Sci. Rep.">
        <title>Diploid genomic architecture of Nitzschia inconspicua, an elite biomass production diatom.</title>
        <authorList>
            <person name="Oliver A."/>
            <person name="Podell S."/>
            <person name="Pinowska A."/>
            <person name="Traller J.C."/>
            <person name="Smith S.R."/>
            <person name="McClure R."/>
            <person name="Beliaev A."/>
            <person name="Bohutskyi P."/>
            <person name="Hill E.A."/>
            <person name="Rabines A."/>
            <person name="Zheng H."/>
            <person name="Allen L.Z."/>
            <person name="Kuo A."/>
            <person name="Grigoriev I.V."/>
            <person name="Allen A.E."/>
            <person name="Hazlebeck D."/>
            <person name="Allen E.E."/>
        </authorList>
    </citation>
    <scope>NUCLEOTIDE SEQUENCE</scope>
    <source>
        <strain evidence="1">Hildebrandi</strain>
    </source>
</reference>
<evidence type="ECO:0000313" key="2">
    <source>
        <dbReference type="Proteomes" id="UP000693970"/>
    </source>
</evidence>
<name>A0A9K3KAP4_9STRA</name>
<reference evidence="1" key="2">
    <citation type="submission" date="2021-04" db="EMBL/GenBank/DDBJ databases">
        <authorList>
            <person name="Podell S."/>
        </authorList>
    </citation>
    <scope>NUCLEOTIDE SEQUENCE</scope>
    <source>
        <strain evidence="1">Hildebrandi</strain>
    </source>
</reference>
<accession>A0A9K3KAP4</accession>
<sequence length="215" mass="24777">MNYGDALVDTFYKSFSSTGPDPSLWNRGGRADHWNHQERPASFFDEVELLKVTAPRADLERFNRNVLKIKNKWDLDISASLVVPKSEELKQRLEERRLSQKHDMLDFLFTEKIPILHDLIMAGEVETQFIRIEGSHDMVNAFNRLVERMLYDKNLTGVAINLVERRKIMVDNVWGENDGSSSLFPSLADLDAILDSIFSVDFTKSAPWLHRILVA</sequence>
<dbReference type="EMBL" id="JAGRRH010000027">
    <property type="protein sequence ID" value="KAG7340232.1"/>
    <property type="molecule type" value="Genomic_DNA"/>
</dbReference>